<dbReference type="InterPro" id="IPR012337">
    <property type="entry name" value="RNaseH-like_sf"/>
</dbReference>
<sequence>MDRHVSDAALREYCDRNYHKLLPIIAEKVHHEKVQQEKLKAVKARLNSRSVSRSHEPRRGRPETPWKRDPERKMVFKRLEKVADILRVVTRAPTREEKSLPLRNSITKEYPHKRLKLYQKAKVAQEDTGSQGQKSKGQALRMTNYPNHGYARKLILSLPTFVILISQKAPACQVTPKHMTEARIQKITSRSSRQWKKWNVGFKVESQDVKGASKITRILVFMHGITNPKLIRRLHDEIPKSVDEMMRITTSFLGGRWQVVTKNERSHFRHGNNRRSEISRISRKEVLKISKGQSGDKIGGVLTLRSSKIIPIECATVSRPEGQPPVAHQAIKERIKVAINPYDPEQTIMIGSTLTEEGRNKLFEYTRRMPSSQEKKRSQAVDRNQTIQEEVEKLIGAGIMKEVHYHSWLSNPIMGYHQIKMAKEDEEKTSFITSQGVFCYSKMPFGLKNARATYQRLVDKAFHKQIGRNLETKEAEAAFKQMKHLIAKLPTLTAPEEKEELIVYLAAAKEAVSAVLMSEREAKQMLIYFVIHALRGPKVNYTSMEKLVLELSIELGEYAIHYRPRVSVKGKILADFIVERPEEDDTDTAMEVEKELLKLWILFTDGSSCADGSRARLILINSEGAEFTYALRFRFEATNSEAEYKALIVGLRIEKEIGVKNLQANVDSRLVANQVNGTYIAKEEDMIRYLEKLMTLTNDFRMFSIKQVPNSENKKVNTLSKIASTSFAHPSKQVLVEELKEKLINEFEVLTVVEEEGKTWMTSIYEYLTEETLPAEVNKARAMRRKSQRFAVINGVLHEIRSGAGYYWPTMHKDARALIRACQDCQSKPKLRGRNQDKARRKNQELEEEMSQVLRAHRTMIKSSNEDTSFSLKYGTEAVIPAEIGMPMLRTSKVDMVQNNEALEINLDLLEKRREQAAIREAKSKEKMEKYYKSKVHCTSFKPGDLVYHRNDASHTEEVGKLGPKWETK</sequence>
<dbReference type="Gene3D" id="1.10.340.70">
    <property type="match status" value="1"/>
</dbReference>
<dbReference type="Gene3D" id="3.30.420.10">
    <property type="entry name" value="Ribonuclease H-like superfamily/Ribonuclease H"/>
    <property type="match status" value="1"/>
</dbReference>
<dbReference type="Pfam" id="PF13456">
    <property type="entry name" value="RVT_3"/>
    <property type="match status" value="1"/>
</dbReference>
<dbReference type="GO" id="GO:0004523">
    <property type="term" value="F:RNA-DNA hybrid ribonuclease activity"/>
    <property type="evidence" value="ECO:0007669"/>
    <property type="project" value="InterPro"/>
</dbReference>
<feature type="compositionally biased region" description="Basic and acidic residues" evidence="2">
    <location>
        <begin position="53"/>
        <end position="69"/>
    </location>
</feature>
<feature type="coiled-coil region" evidence="1">
    <location>
        <begin position="893"/>
        <end position="927"/>
    </location>
</feature>
<dbReference type="EMBL" id="BKCJ010007676">
    <property type="protein sequence ID" value="GEU78455.1"/>
    <property type="molecule type" value="Genomic_DNA"/>
</dbReference>
<organism evidence="4">
    <name type="scientific">Tanacetum cinerariifolium</name>
    <name type="common">Dalmatian daisy</name>
    <name type="synonym">Chrysanthemum cinerariifolium</name>
    <dbReference type="NCBI Taxonomy" id="118510"/>
    <lineage>
        <taxon>Eukaryota</taxon>
        <taxon>Viridiplantae</taxon>
        <taxon>Streptophyta</taxon>
        <taxon>Embryophyta</taxon>
        <taxon>Tracheophyta</taxon>
        <taxon>Spermatophyta</taxon>
        <taxon>Magnoliopsida</taxon>
        <taxon>eudicotyledons</taxon>
        <taxon>Gunneridae</taxon>
        <taxon>Pentapetalae</taxon>
        <taxon>asterids</taxon>
        <taxon>campanulids</taxon>
        <taxon>Asterales</taxon>
        <taxon>Asteraceae</taxon>
        <taxon>Asteroideae</taxon>
        <taxon>Anthemideae</taxon>
        <taxon>Anthemidinae</taxon>
        <taxon>Tanacetum</taxon>
    </lineage>
</organism>
<feature type="domain" description="RNase H type-1" evidence="3">
    <location>
        <begin position="596"/>
        <end position="725"/>
    </location>
</feature>
<gene>
    <name evidence="4" type="ORF">Tci_050433</name>
</gene>
<dbReference type="InterPro" id="IPR043128">
    <property type="entry name" value="Rev_trsase/Diguanyl_cyclase"/>
</dbReference>
<evidence type="ECO:0000259" key="3">
    <source>
        <dbReference type="PROSITE" id="PS50879"/>
    </source>
</evidence>
<dbReference type="PANTHER" id="PTHR48475:SF2">
    <property type="entry name" value="RIBONUCLEASE H"/>
    <property type="match status" value="1"/>
</dbReference>
<name>A0A6L2N1C0_TANCI</name>
<dbReference type="PROSITE" id="PS50879">
    <property type="entry name" value="RNASE_H_1"/>
    <property type="match status" value="1"/>
</dbReference>
<reference evidence="4" key="1">
    <citation type="journal article" date="2019" name="Sci. Rep.">
        <title>Draft genome of Tanacetum cinerariifolium, the natural source of mosquito coil.</title>
        <authorList>
            <person name="Yamashiro T."/>
            <person name="Shiraishi A."/>
            <person name="Satake H."/>
            <person name="Nakayama K."/>
        </authorList>
    </citation>
    <scope>NUCLEOTIDE SEQUENCE</scope>
</reference>
<comment type="caution">
    <text evidence="4">The sequence shown here is derived from an EMBL/GenBank/DDBJ whole genome shotgun (WGS) entry which is preliminary data.</text>
</comment>
<dbReference type="GO" id="GO:0003676">
    <property type="term" value="F:nucleic acid binding"/>
    <property type="evidence" value="ECO:0007669"/>
    <property type="project" value="InterPro"/>
</dbReference>
<keyword evidence="1" id="KW-0175">Coiled coil</keyword>
<dbReference type="Gene3D" id="3.10.10.10">
    <property type="entry name" value="HIV Type 1 Reverse Transcriptase, subunit A, domain 1"/>
    <property type="match status" value="1"/>
</dbReference>
<accession>A0A6L2N1C0</accession>
<protein>
    <recommendedName>
        <fullName evidence="3">RNase H type-1 domain-containing protein</fullName>
    </recommendedName>
</protein>
<dbReference type="Pfam" id="PF17919">
    <property type="entry name" value="RT_RNaseH_2"/>
    <property type="match status" value="1"/>
</dbReference>
<dbReference type="InterPro" id="IPR002156">
    <property type="entry name" value="RNaseH_domain"/>
</dbReference>
<dbReference type="InterPro" id="IPR043502">
    <property type="entry name" value="DNA/RNA_pol_sf"/>
</dbReference>
<dbReference type="Gene3D" id="3.30.70.270">
    <property type="match status" value="1"/>
</dbReference>
<evidence type="ECO:0000256" key="1">
    <source>
        <dbReference type="SAM" id="Coils"/>
    </source>
</evidence>
<dbReference type="PANTHER" id="PTHR48475">
    <property type="entry name" value="RIBONUCLEASE H"/>
    <property type="match status" value="1"/>
</dbReference>
<feature type="region of interest" description="Disordered" evidence="2">
    <location>
        <begin position="42"/>
        <end position="69"/>
    </location>
</feature>
<dbReference type="CDD" id="cd09279">
    <property type="entry name" value="RNase_HI_like"/>
    <property type="match status" value="1"/>
</dbReference>
<dbReference type="SUPFAM" id="SSF56672">
    <property type="entry name" value="DNA/RNA polymerases"/>
    <property type="match status" value="1"/>
</dbReference>
<dbReference type="InterPro" id="IPR036397">
    <property type="entry name" value="RNaseH_sf"/>
</dbReference>
<dbReference type="AlphaFoldDB" id="A0A6L2N1C0"/>
<proteinExistence type="predicted"/>
<dbReference type="InterPro" id="IPR041577">
    <property type="entry name" value="RT_RNaseH_2"/>
</dbReference>
<evidence type="ECO:0000313" key="4">
    <source>
        <dbReference type="EMBL" id="GEU78455.1"/>
    </source>
</evidence>
<dbReference type="SUPFAM" id="SSF53098">
    <property type="entry name" value="Ribonuclease H-like"/>
    <property type="match status" value="1"/>
</dbReference>
<evidence type="ECO:0000256" key="2">
    <source>
        <dbReference type="SAM" id="MobiDB-lite"/>
    </source>
</evidence>